<dbReference type="EMBL" id="BK016159">
    <property type="protein sequence ID" value="DAF99027.1"/>
    <property type="molecule type" value="Genomic_DNA"/>
</dbReference>
<reference evidence="1" key="1">
    <citation type="journal article" date="2021" name="Proc. Natl. Acad. Sci. U.S.A.">
        <title>A Catalog of Tens of Thousands of Viruses from Human Metagenomes Reveals Hidden Associations with Chronic Diseases.</title>
        <authorList>
            <person name="Tisza M.J."/>
            <person name="Buck C.B."/>
        </authorList>
    </citation>
    <scope>NUCLEOTIDE SEQUENCE</scope>
    <source>
        <strain evidence="1">CtDmR33</strain>
    </source>
</reference>
<organism evidence="1">
    <name type="scientific">Siphoviridae sp. ctDmR33</name>
    <dbReference type="NCBI Taxonomy" id="2825389"/>
    <lineage>
        <taxon>Viruses</taxon>
        <taxon>Duplodnaviria</taxon>
        <taxon>Heunggongvirae</taxon>
        <taxon>Uroviricota</taxon>
        <taxon>Caudoviricetes</taxon>
    </lineage>
</organism>
<proteinExistence type="predicted"/>
<accession>A0A8S5UX50</accession>
<name>A0A8S5UX50_9CAUD</name>
<protein>
    <submittedName>
        <fullName evidence="1">Uncharacterized protein</fullName>
    </submittedName>
</protein>
<evidence type="ECO:0000313" key="1">
    <source>
        <dbReference type="EMBL" id="DAF99027.1"/>
    </source>
</evidence>
<sequence length="37" mass="3842">MKVFIVICVGVCALGGGVYMFAAGASILIAALNHFRK</sequence>